<reference evidence="2 3" key="1">
    <citation type="submission" date="2018-07" db="EMBL/GenBank/DDBJ databases">
        <title>GABA Modulating Bacteria of the Human Gut Microbiota.</title>
        <authorList>
            <person name="Strandwitz P."/>
            <person name="Kim K.H."/>
            <person name="Terekhova D."/>
            <person name="Liu J.K."/>
            <person name="Sharma A."/>
            <person name="Levering J."/>
            <person name="Mcdonald D."/>
            <person name="Dietrich D."/>
            <person name="Ramadhar T.R."/>
            <person name="Lekbua A."/>
            <person name="Mroue N."/>
            <person name="Liston C."/>
            <person name="Stewart E.J."/>
            <person name="Dubin M.J."/>
            <person name="Zengler K."/>
            <person name="Knight R."/>
            <person name="Gilbert J.A."/>
            <person name="Clardy J."/>
            <person name="Lewis K."/>
        </authorList>
    </citation>
    <scope>NUCLEOTIDE SEQUENCE [LARGE SCALE GENOMIC DNA]</scope>
    <source>
        <strain evidence="2 3">KLE1738</strain>
    </source>
</reference>
<dbReference type="InterPro" id="IPR001387">
    <property type="entry name" value="Cro/C1-type_HTH"/>
</dbReference>
<dbReference type="InterPro" id="IPR010982">
    <property type="entry name" value="Lambda_DNA-bd_dom_sf"/>
</dbReference>
<dbReference type="PROSITE" id="PS50943">
    <property type="entry name" value="HTH_CROC1"/>
    <property type="match status" value="1"/>
</dbReference>
<accession>A0A3E2B6A8</accession>
<dbReference type="GeneID" id="97994613"/>
<dbReference type="OrthoDB" id="2187867at2"/>
<gene>
    <name evidence="2" type="ORF">DV520_02515</name>
</gene>
<dbReference type="EMBL" id="QQRQ01000002">
    <property type="protein sequence ID" value="RFT07535.1"/>
    <property type="molecule type" value="Genomic_DNA"/>
</dbReference>
<dbReference type="Proteomes" id="UP000260649">
    <property type="component" value="Unassembled WGS sequence"/>
</dbReference>
<evidence type="ECO:0000313" key="3">
    <source>
        <dbReference type="Proteomes" id="UP000260649"/>
    </source>
</evidence>
<organism evidence="2 3">
    <name type="scientific">Evtepia gabavorous</name>
    <dbReference type="NCBI Taxonomy" id="2211183"/>
    <lineage>
        <taxon>Bacteria</taxon>
        <taxon>Bacillati</taxon>
        <taxon>Bacillota</taxon>
        <taxon>Clostridia</taxon>
        <taxon>Eubacteriales</taxon>
        <taxon>Evtepia</taxon>
    </lineage>
</organism>
<evidence type="ECO:0000313" key="2">
    <source>
        <dbReference type="EMBL" id="RFT07535.1"/>
    </source>
</evidence>
<protein>
    <submittedName>
        <fullName evidence="2">XRE family transcriptional regulator</fullName>
    </submittedName>
</protein>
<dbReference type="Gene3D" id="1.10.260.40">
    <property type="entry name" value="lambda repressor-like DNA-binding domains"/>
    <property type="match status" value="1"/>
</dbReference>
<dbReference type="Pfam" id="PF01381">
    <property type="entry name" value="HTH_3"/>
    <property type="match status" value="1"/>
</dbReference>
<sequence>MDINFVRERITQLRMAKGISEYQMSYDLGHSRGYINNISSGKSLPSLTELFAICDYFQITPAEFFDPSMGNPNLKKHVVSGLDLLSERDLQLIQSIIAHLIQRG</sequence>
<dbReference type="SMART" id="SM00530">
    <property type="entry name" value="HTH_XRE"/>
    <property type="match status" value="1"/>
</dbReference>
<evidence type="ECO:0000259" key="1">
    <source>
        <dbReference type="PROSITE" id="PS50943"/>
    </source>
</evidence>
<name>A0A3E2B6A8_9FIRM</name>
<feature type="domain" description="HTH cro/C1-type" evidence="1">
    <location>
        <begin position="10"/>
        <end position="64"/>
    </location>
</feature>
<keyword evidence="3" id="KW-1185">Reference proteome</keyword>
<proteinExistence type="predicted"/>
<dbReference type="AlphaFoldDB" id="A0A3E2B6A8"/>
<dbReference type="SUPFAM" id="SSF47413">
    <property type="entry name" value="lambda repressor-like DNA-binding domains"/>
    <property type="match status" value="1"/>
</dbReference>
<dbReference type="CDD" id="cd00093">
    <property type="entry name" value="HTH_XRE"/>
    <property type="match status" value="1"/>
</dbReference>
<dbReference type="RefSeq" id="WP_117141670.1">
    <property type="nucleotide sequence ID" value="NZ_CAKXKJ010000009.1"/>
</dbReference>
<comment type="caution">
    <text evidence="2">The sequence shown here is derived from an EMBL/GenBank/DDBJ whole genome shotgun (WGS) entry which is preliminary data.</text>
</comment>
<dbReference type="GO" id="GO:0003677">
    <property type="term" value="F:DNA binding"/>
    <property type="evidence" value="ECO:0007669"/>
    <property type="project" value="InterPro"/>
</dbReference>